<evidence type="ECO:0000313" key="5">
    <source>
        <dbReference type="EMBL" id="SDR81067.1"/>
    </source>
</evidence>
<dbReference type="PANTHER" id="PTHR23089">
    <property type="entry name" value="HISTIDINE TRIAD HIT PROTEIN"/>
    <property type="match status" value="1"/>
</dbReference>
<name>A0A1H1M303_9ACTN</name>
<dbReference type="PROSITE" id="PS51084">
    <property type="entry name" value="HIT_2"/>
    <property type="match status" value="1"/>
</dbReference>
<dbReference type="AlphaFoldDB" id="A0A1H1M303"/>
<protein>
    <submittedName>
        <fullName evidence="5">Histidine triad (HIT) family protein</fullName>
    </submittedName>
</protein>
<evidence type="ECO:0000256" key="2">
    <source>
        <dbReference type="PIRSR" id="PIRSR601310-3"/>
    </source>
</evidence>
<keyword evidence="6" id="KW-1185">Reference proteome</keyword>
<organism evidence="5 6">
    <name type="scientific">Nocardioides scoriae</name>
    <dbReference type="NCBI Taxonomy" id="642780"/>
    <lineage>
        <taxon>Bacteria</taxon>
        <taxon>Bacillati</taxon>
        <taxon>Actinomycetota</taxon>
        <taxon>Actinomycetes</taxon>
        <taxon>Propionibacteriales</taxon>
        <taxon>Nocardioidaceae</taxon>
        <taxon>Nocardioides</taxon>
    </lineage>
</organism>
<evidence type="ECO:0000256" key="3">
    <source>
        <dbReference type="PROSITE-ProRule" id="PRU00464"/>
    </source>
</evidence>
<dbReference type="Proteomes" id="UP000198859">
    <property type="component" value="Chromosome I"/>
</dbReference>
<dbReference type="SUPFAM" id="SSF54197">
    <property type="entry name" value="HIT-like"/>
    <property type="match status" value="1"/>
</dbReference>
<evidence type="ECO:0000259" key="4">
    <source>
        <dbReference type="PROSITE" id="PS51084"/>
    </source>
</evidence>
<dbReference type="STRING" id="642780.SAMN04488570_0449"/>
<accession>A0A1H1M303</accession>
<dbReference type="OrthoDB" id="9784774at2"/>
<dbReference type="InterPro" id="IPR019808">
    <property type="entry name" value="Histidine_triad_CS"/>
</dbReference>
<dbReference type="GO" id="GO:0003824">
    <property type="term" value="F:catalytic activity"/>
    <property type="evidence" value="ECO:0007669"/>
    <property type="project" value="InterPro"/>
</dbReference>
<sequence>MTASEDCLFCTIVAGGIPADVVHESDTTVAFRDVNPQAPTHVLVVPRSHHANAGELARHEPATVAALVDSARQVAEAEGLGEGYRLVFNTGAQAGQTVFHVHLHLLGGRDLGWPPG</sequence>
<dbReference type="InterPro" id="IPR011146">
    <property type="entry name" value="HIT-like"/>
</dbReference>
<dbReference type="RefSeq" id="WP_091725524.1">
    <property type="nucleotide sequence ID" value="NZ_LT629757.1"/>
</dbReference>
<evidence type="ECO:0000313" key="6">
    <source>
        <dbReference type="Proteomes" id="UP000198859"/>
    </source>
</evidence>
<feature type="short sequence motif" description="Histidine triad motif" evidence="2 3">
    <location>
        <begin position="100"/>
        <end position="104"/>
    </location>
</feature>
<dbReference type="Gene3D" id="3.30.428.10">
    <property type="entry name" value="HIT-like"/>
    <property type="match status" value="1"/>
</dbReference>
<dbReference type="CDD" id="cd01276">
    <property type="entry name" value="PKCI_related"/>
    <property type="match status" value="1"/>
</dbReference>
<dbReference type="InterPro" id="IPR001310">
    <property type="entry name" value="Histidine_triad_HIT"/>
</dbReference>
<dbReference type="PRINTS" id="PR00332">
    <property type="entry name" value="HISTRIAD"/>
</dbReference>
<dbReference type="EMBL" id="LT629757">
    <property type="protein sequence ID" value="SDR81067.1"/>
    <property type="molecule type" value="Genomic_DNA"/>
</dbReference>
<dbReference type="PROSITE" id="PS00892">
    <property type="entry name" value="HIT_1"/>
    <property type="match status" value="1"/>
</dbReference>
<feature type="domain" description="HIT" evidence="4">
    <location>
        <begin position="8"/>
        <end position="116"/>
    </location>
</feature>
<dbReference type="InterPro" id="IPR036265">
    <property type="entry name" value="HIT-like_sf"/>
</dbReference>
<reference evidence="6" key="1">
    <citation type="submission" date="2016-10" db="EMBL/GenBank/DDBJ databases">
        <authorList>
            <person name="Varghese N."/>
            <person name="Submissions S."/>
        </authorList>
    </citation>
    <scope>NUCLEOTIDE SEQUENCE [LARGE SCALE GENOMIC DNA]</scope>
    <source>
        <strain evidence="6">DSM 22127</strain>
    </source>
</reference>
<feature type="active site" description="Tele-AMP-histidine intermediate" evidence="1">
    <location>
        <position position="102"/>
    </location>
</feature>
<proteinExistence type="predicted"/>
<evidence type="ECO:0000256" key="1">
    <source>
        <dbReference type="PIRSR" id="PIRSR601310-1"/>
    </source>
</evidence>
<gene>
    <name evidence="5" type="ORF">SAMN04488570_0449</name>
</gene>
<dbReference type="Pfam" id="PF01230">
    <property type="entry name" value="HIT"/>
    <property type="match status" value="1"/>
</dbReference>